<proteinExistence type="predicted"/>
<feature type="chain" id="PRO_5015702512" evidence="1">
    <location>
        <begin position="23"/>
        <end position="236"/>
    </location>
</feature>
<evidence type="ECO:0000313" key="2">
    <source>
        <dbReference type="EMBL" id="AWL06262.1"/>
    </source>
</evidence>
<organism evidence="2 3">
    <name type="scientific">Massilia oculi</name>
    <dbReference type="NCBI Taxonomy" id="945844"/>
    <lineage>
        <taxon>Bacteria</taxon>
        <taxon>Pseudomonadati</taxon>
        <taxon>Pseudomonadota</taxon>
        <taxon>Betaproteobacteria</taxon>
        <taxon>Burkholderiales</taxon>
        <taxon>Oxalobacteraceae</taxon>
        <taxon>Telluria group</taxon>
        <taxon>Massilia</taxon>
    </lineage>
</organism>
<dbReference type="AlphaFoldDB" id="A0A2S2DLL5"/>
<sequence length="236" mass="25542">MYTTLLYAAAVLAASASLPSHASQLTAQLTSQESRWLRAAAPVLEYSTSISLPVDIVVQPRAPAGAVPLAMGFDKGRCKLVLSMRGNPEAEKVLADVPADEQALLIEAMAAHELAHCWRYAQGEWHLLPAGFVETGDQTSHDPALLAAAKAMRDTRREEGFADLVALAWIQRTHPGEYARVHDWLRGVRAGVAVPGSGHDTRAWVRLAGNGRHFDSRLSPFEAADAIWRAGLLLSH</sequence>
<dbReference type="EMBL" id="CP029343">
    <property type="protein sequence ID" value="AWL06262.1"/>
    <property type="molecule type" value="Genomic_DNA"/>
</dbReference>
<evidence type="ECO:0000256" key="1">
    <source>
        <dbReference type="SAM" id="SignalP"/>
    </source>
</evidence>
<dbReference type="Proteomes" id="UP000245820">
    <property type="component" value="Chromosome"/>
</dbReference>
<reference evidence="2 3" key="1">
    <citation type="submission" date="2018-05" db="EMBL/GenBank/DDBJ databases">
        <title>Complete genome sequence of Massilia oculi sp. nov. CCUG 43427T (=DSM 26321T), the type strain of M. oculi, and comparison with genome sequences of other Massilia strains.</title>
        <authorList>
            <person name="Zhu B."/>
        </authorList>
    </citation>
    <scope>NUCLEOTIDE SEQUENCE [LARGE SCALE GENOMIC DNA]</scope>
    <source>
        <strain evidence="2 3">CCUG 43427</strain>
    </source>
</reference>
<dbReference type="OrthoDB" id="9128426at2"/>
<keyword evidence="3" id="KW-1185">Reference proteome</keyword>
<dbReference type="KEGG" id="mtim:DIR46_18695"/>
<dbReference type="RefSeq" id="WP_109346586.1">
    <property type="nucleotide sequence ID" value="NZ_CP029343.1"/>
</dbReference>
<keyword evidence="1" id="KW-0732">Signal</keyword>
<gene>
    <name evidence="2" type="ORF">DIR46_18695</name>
</gene>
<name>A0A2S2DLL5_9BURK</name>
<feature type="signal peptide" evidence="1">
    <location>
        <begin position="1"/>
        <end position="22"/>
    </location>
</feature>
<evidence type="ECO:0000313" key="3">
    <source>
        <dbReference type="Proteomes" id="UP000245820"/>
    </source>
</evidence>
<protein>
    <submittedName>
        <fullName evidence="2">Uncharacterized protein</fullName>
    </submittedName>
</protein>
<accession>A0A2S2DLL5</accession>